<dbReference type="Pfam" id="PF19313">
    <property type="entry name" value="DUF5916"/>
    <property type="match status" value="2"/>
</dbReference>
<geneLocation type="plasmid" evidence="2 3">
    <name>pAMEDUM8_300</name>
</geneLocation>
<reference evidence="2 3" key="1">
    <citation type="submission" date="2015-12" db="EMBL/GenBank/DDBJ databases">
        <title>Intraspecies pangenome expansion in the marine bacterium Alteromonas.</title>
        <authorList>
            <person name="Lopez-Perez M."/>
            <person name="Rodriguez-Valera F."/>
        </authorList>
    </citation>
    <scope>NUCLEOTIDE SEQUENCE [LARGE SCALE GENOMIC DNA]</scope>
    <source>
        <strain evidence="2 3">UM8</strain>
        <plasmid evidence="2 3">pAMEDUM8_300</plasmid>
    </source>
</reference>
<evidence type="ECO:0000313" key="2">
    <source>
        <dbReference type="EMBL" id="AMJ80858.1"/>
    </source>
</evidence>
<dbReference type="RefSeq" id="WP_015068680.1">
    <property type="nucleotide sequence ID" value="NZ_CAKMLI010000003.1"/>
</dbReference>
<evidence type="ECO:0000259" key="1">
    <source>
        <dbReference type="Pfam" id="PF19313"/>
    </source>
</evidence>
<feature type="domain" description="DUF5916" evidence="1">
    <location>
        <begin position="18"/>
        <end position="117"/>
    </location>
</feature>
<keyword evidence="2" id="KW-0614">Plasmid</keyword>
<proteinExistence type="predicted"/>
<dbReference type="AlphaFoldDB" id="A0AAC9AEV7"/>
<dbReference type="InterPro" id="IPR045670">
    <property type="entry name" value="DUF5916"/>
</dbReference>
<feature type="domain" description="DUF5916" evidence="1">
    <location>
        <begin position="191"/>
        <end position="532"/>
    </location>
</feature>
<accession>A0AAC9AEV7</accession>
<name>A0AAC9AEV7_9ALTE</name>
<dbReference type="EMBL" id="CP013929">
    <property type="protein sequence ID" value="AMJ80858.1"/>
    <property type="molecule type" value="Genomic_DNA"/>
</dbReference>
<evidence type="ECO:0000313" key="3">
    <source>
        <dbReference type="Proteomes" id="UP000061468"/>
    </source>
</evidence>
<gene>
    <name evidence="2" type="ORF">AV942_20995</name>
</gene>
<protein>
    <recommendedName>
        <fullName evidence="1">DUF5916 domain-containing protein</fullName>
    </recommendedName>
</protein>
<sequence length="534" mass="60749">MYTIKTAGVEIDSNFTLIPQLTFQYDTQKQALEHNIGVDLMYRPSADKLLSATVAPDFGTADADELVANFSPIEVFFPENRTFFTEYHSIFDVKDDSNQFVLVNTRRIGAVTDGNVRAPAELEYAGKFVSVGNSLDTGLLYASEKDLGIANGKSFLVARGKAHLEKGYVGTLLTLTDRPEIARKAYTAVVDINLWSEDWLLDGVLIGSRLDEQRRTDGLGFYVDGEYAINRNTNFSAQLMWFDDKLEIDDVGFLERNNIKKLDLSADTTLYEAYDFAPELYLGASTTLRRNFEGEQLASNLNLIGVLTDNDAWEFLAEFNYRFSGIDDLISFGNGSVDLPSQKDIYFEVATPSGNNTQFIFAWNYFQEGLNGWAHAIDPTIRYAFTDSVNIELSAYFQESDDWLIGNGLGQLERFKHSFREFDLKLLWLISQNQEINARFQWNGYSATALDLFDISGRELVAQGRAEDFAESQFSMQVKYRYFFAPLSELIIVYSRQGDFFTDDLSKGKFGHLFERSFRDVREDLLTLKIRYAF</sequence>
<dbReference type="Proteomes" id="UP000061468">
    <property type="component" value="Plasmid pAMEDUM8_300"/>
</dbReference>
<organism evidence="2 3">
    <name type="scientific">Alteromonas mediterranea</name>
    <dbReference type="NCBI Taxonomy" id="314275"/>
    <lineage>
        <taxon>Bacteria</taxon>
        <taxon>Pseudomonadati</taxon>
        <taxon>Pseudomonadota</taxon>
        <taxon>Gammaproteobacteria</taxon>
        <taxon>Alteromonadales</taxon>
        <taxon>Alteromonadaceae</taxon>
        <taxon>Alteromonas/Salinimonas group</taxon>
        <taxon>Alteromonas</taxon>
    </lineage>
</organism>